<dbReference type="AlphaFoldDB" id="A0A4Z1QYX8"/>
<sequence length="127" mass="14011">MSGPFLPERAAQPLDLFEQMVEGGSGWEELESLFRPHLQAAPLQPQESVARFMYGLYHTQQGRAMFEWLMDITLRMPLRATGQTIEQTALNTATRQGINGVGEAMLAAIKHGESLVEKSHNQNGAGS</sequence>
<gene>
    <name evidence="1" type="ORF">CFBP5507_07840</name>
</gene>
<dbReference type="KEGG" id="asal:CFBP5507_07840"/>
<evidence type="ECO:0000313" key="2">
    <source>
        <dbReference type="Proteomes" id="UP000298735"/>
    </source>
</evidence>
<name>A0A4Z1QYX8_9HYPH</name>
<dbReference type="Proteomes" id="UP000298735">
    <property type="component" value="Chromosome Circular"/>
</dbReference>
<reference evidence="1" key="1">
    <citation type="submission" date="2022-10" db="EMBL/GenBank/DDBJ databases">
        <title>Complete genome sequence of Agrobacterium salinitolerans CFBP5507.</title>
        <authorList>
            <person name="Tchabashvili S."/>
            <person name="Yen H.-C."/>
            <person name="Haryono M."/>
            <person name="Lin Y.-C."/>
            <person name="Lai E.-M."/>
            <person name="Kuo C.-H."/>
        </authorList>
    </citation>
    <scope>NUCLEOTIDE SEQUENCE</scope>
    <source>
        <strain evidence="1">CFBP5507</strain>
    </source>
</reference>
<dbReference type="OrthoDB" id="8294403at2"/>
<dbReference type="RefSeq" id="WP_137410556.1">
    <property type="nucleotide sequence ID" value="NZ_CP109968.1"/>
</dbReference>
<proteinExistence type="predicted"/>
<dbReference type="EMBL" id="CP109968">
    <property type="protein sequence ID" value="UYZ06173.1"/>
    <property type="molecule type" value="Genomic_DNA"/>
</dbReference>
<protein>
    <submittedName>
        <fullName evidence="1">Uncharacterized protein</fullName>
    </submittedName>
</protein>
<evidence type="ECO:0000313" key="1">
    <source>
        <dbReference type="EMBL" id="UYZ06173.1"/>
    </source>
</evidence>
<organism evidence="1 2">
    <name type="scientific">Agrobacterium salinitolerans</name>
    <dbReference type="NCBI Taxonomy" id="1183413"/>
    <lineage>
        <taxon>Bacteria</taxon>
        <taxon>Pseudomonadati</taxon>
        <taxon>Pseudomonadota</taxon>
        <taxon>Alphaproteobacteria</taxon>
        <taxon>Hyphomicrobiales</taxon>
        <taxon>Rhizobiaceae</taxon>
        <taxon>Rhizobium/Agrobacterium group</taxon>
        <taxon>Agrobacterium</taxon>
    </lineage>
</organism>
<accession>A0A4Z1QYX8</accession>